<evidence type="ECO:0000313" key="3">
    <source>
        <dbReference type="Proteomes" id="UP000313849"/>
    </source>
</evidence>
<dbReference type="Gene3D" id="2.30.40.10">
    <property type="entry name" value="Urease, subunit C, domain 1"/>
    <property type="match status" value="1"/>
</dbReference>
<keyword evidence="3" id="KW-1185">Reference proteome</keyword>
<accession>A0A5C5BD31</accession>
<evidence type="ECO:0000259" key="1">
    <source>
        <dbReference type="Pfam" id="PF07969"/>
    </source>
</evidence>
<proteinExistence type="predicted"/>
<dbReference type="PANTHER" id="PTHR22642">
    <property type="entry name" value="IMIDAZOLONEPROPIONASE"/>
    <property type="match status" value="1"/>
</dbReference>
<dbReference type="Gene3D" id="3.20.20.140">
    <property type="entry name" value="Metal-dependent hydrolases"/>
    <property type="match status" value="1"/>
</dbReference>
<organism evidence="2 3">
    <name type="scientific">Miniimonas arenae</name>
    <dbReference type="NCBI Taxonomy" id="676201"/>
    <lineage>
        <taxon>Bacteria</taxon>
        <taxon>Bacillati</taxon>
        <taxon>Actinomycetota</taxon>
        <taxon>Actinomycetes</taxon>
        <taxon>Micrococcales</taxon>
        <taxon>Beutenbergiaceae</taxon>
        <taxon>Miniimonas</taxon>
    </lineage>
</organism>
<name>A0A5C5BD31_9MICO</name>
<dbReference type="Proteomes" id="UP000313849">
    <property type="component" value="Unassembled WGS sequence"/>
</dbReference>
<dbReference type="InterPro" id="IPR032466">
    <property type="entry name" value="Metal_Hydrolase"/>
</dbReference>
<evidence type="ECO:0000313" key="2">
    <source>
        <dbReference type="EMBL" id="TNU73917.1"/>
    </source>
</evidence>
<dbReference type="InterPro" id="IPR013108">
    <property type="entry name" value="Amidohydro_3"/>
</dbReference>
<reference evidence="2 3" key="1">
    <citation type="submission" date="2019-06" db="EMBL/GenBank/DDBJ databases">
        <title>Draft genome sequence of Miniimonas arenae KCTC 19750T isolated from sea sand.</title>
        <authorList>
            <person name="Park S.-J."/>
        </authorList>
    </citation>
    <scope>NUCLEOTIDE SEQUENCE [LARGE SCALE GENOMIC DNA]</scope>
    <source>
        <strain evidence="2 3">KCTC 19750</strain>
    </source>
</reference>
<dbReference type="AlphaFoldDB" id="A0A5C5BD31"/>
<dbReference type="InterPro" id="IPR011059">
    <property type="entry name" value="Metal-dep_hydrolase_composite"/>
</dbReference>
<sequence length="510" mass="52278">MTPVLLANARLVGRPDLVDVLLVDGRVARIAPAPASPAGVCAASDGEHVDLDGRHLLPGFWDAHVHLLQQALAARRLDVASARSAREAADLVAARVRRDPPRPGEVVVGFGFRAVGWPDQPTAALLDAAGGGAPVALTSGDLHSGWFSTAALARLGLTADASGLVREDDFFPVAGALDGGTPAERDAWVRAAAAQAATRGVVGVVDMEAVDPREWTRRLDGGPGEGPDVTRFPIRVEAAVWPQDVEAVLAAGLRPGDALAGARDAVGHALVRLGPLKVISDGSLNTRTAYCHDAYPGGGRGTLNVGPAELAPLLARAHGAGLRCAVHAIGDAAATLALDAFAATGTAGSLEHAQLLATTDLTRLAALGLVASVQPAHLLDDRDVAEELWPGRTARAYRFADLLVAGVRLALGSDAPVAELDPLLAVAAAVRRTGDARPPWHPEQRIGAVAALLASTGGCGVRPSVGQVADLVVLDGDPVAWARESTAGSRPRALGVAGTLLAGEWTHRAL</sequence>
<dbReference type="GO" id="GO:0016810">
    <property type="term" value="F:hydrolase activity, acting on carbon-nitrogen (but not peptide) bonds"/>
    <property type="evidence" value="ECO:0007669"/>
    <property type="project" value="InterPro"/>
</dbReference>
<comment type="caution">
    <text evidence="2">The sequence shown here is derived from an EMBL/GenBank/DDBJ whole genome shotgun (WGS) entry which is preliminary data.</text>
</comment>
<dbReference type="EMBL" id="VENP01000030">
    <property type="protein sequence ID" value="TNU73917.1"/>
    <property type="molecule type" value="Genomic_DNA"/>
</dbReference>
<gene>
    <name evidence="2" type="ORF">FH969_09010</name>
</gene>
<dbReference type="Pfam" id="PF07969">
    <property type="entry name" value="Amidohydro_3"/>
    <property type="match status" value="1"/>
</dbReference>
<feature type="domain" description="Amidohydrolase 3" evidence="1">
    <location>
        <begin position="49"/>
        <end position="503"/>
    </location>
</feature>
<dbReference type="OrthoDB" id="3238066at2"/>
<dbReference type="SUPFAM" id="SSF51556">
    <property type="entry name" value="Metallo-dependent hydrolases"/>
    <property type="match status" value="1"/>
</dbReference>
<dbReference type="Gene3D" id="3.10.310.70">
    <property type="match status" value="1"/>
</dbReference>
<keyword evidence="2" id="KW-0378">Hydrolase</keyword>
<protein>
    <submittedName>
        <fullName evidence="2">Amidohydrolase family protein</fullName>
    </submittedName>
</protein>
<dbReference type="PANTHER" id="PTHR22642:SF2">
    <property type="entry name" value="PROTEIN LONG AFTER FAR-RED 3"/>
    <property type="match status" value="1"/>
</dbReference>
<dbReference type="SUPFAM" id="SSF51338">
    <property type="entry name" value="Composite domain of metallo-dependent hydrolases"/>
    <property type="match status" value="1"/>
</dbReference>